<protein>
    <submittedName>
        <fullName evidence="7">Neuronal acetylcholine receptor subunit alpha-7</fullName>
    </submittedName>
</protein>
<evidence type="ECO:0000313" key="7">
    <source>
        <dbReference type="EMBL" id="MDE46474.1"/>
    </source>
</evidence>
<proteinExistence type="predicted"/>
<dbReference type="InterPro" id="IPR006202">
    <property type="entry name" value="Neur_chan_lig-bd"/>
</dbReference>
<evidence type="ECO:0000256" key="5">
    <source>
        <dbReference type="SAM" id="Phobius"/>
    </source>
</evidence>
<keyword evidence="4 5" id="KW-0472">Membrane</keyword>
<evidence type="ECO:0000259" key="6">
    <source>
        <dbReference type="Pfam" id="PF02931"/>
    </source>
</evidence>
<reference evidence="7" key="1">
    <citation type="submission" date="2018-10" db="EMBL/GenBank/DDBJ databases">
        <title>Transcriptome assembly of Aceria tosichella (Wheat curl mite) Type 2.</title>
        <authorList>
            <person name="Scully E.D."/>
            <person name="Geib S.M."/>
            <person name="Palmer N.A."/>
            <person name="Gupta A.K."/>
            <person name="Sarath G."/>
            <person name="Tatineni S."/>
        </authorList>
    </citation>
    <scope>NUCLEOTIDE SEQUENCE</scope>
    <source>
        <strain evidence="7">LincolnNE</strain>
    </source>
</reference>
<dbReference type="Gene3D" id="2.70.170.10">
    <property type="entry name" value="Neurotransmitter-gated ion-channel ligand-binding domain"/>
    <property type="match status" value="1"/>
</dbReference>
<evidence type="ECO:0000256" key="2">
    <source>
        <dbReference type="ARBA" id="ARBA00022692"/>
    </source>
</evidence>
<evidence type="ECO:0000256" key="3">
    <source>
        <dbReference type="ARBA" id="ARBA00022989"/>
    </source>
</evidence>
<organism evidence="7">
    <name type="scientific">Aceria tosichella</name>
    <name type="common">wheat curl mite</name>
    <dbReference type="NCBI Taxonomy" id="561515"/>
    <lineage>
        <taxon>Eukaryota</taxon>
        <taxon>Metazoa</taxon>
        <taxon>Ecdysozoa</taxon>
        <taxon>Arthropoda</taxon>
        <taxon>Chelicerata</taxon>
        <taxon>Arachnida</taxon>
        <taxon>Acari</taxon>
        <taxon>Acariformes</taxon>
        <taxon>Trombidiformes</taxon>
        <taxon>Prostigmata</taxon>
        <taxon>Eupodina</taxon>
        <taxon>Eriophyoidea</taxon>
        <taxon>Eriophyidae</taxon>
        <taxon>Eriophyinae</taxon>
        <taxon>Aceriini</taxon>
        <taxon>Aceria</taxon>
    </lineage>
</organism>
<dbReference type="InterPro" id="IPR006201">
    <property type="entry name" value="Neur_channel"/>
</dbReference>
<sequence>MSIGNSRFSVQMSPSRSFSTLRLAQIAAIVYLVCLPKANCLDGNATEAPDESPSLKKLRQELLITRQYDKVSRPVKNHLTQTKVDMRITINEFVDLDTVNSMLVTDAWFHISWRDEFLSWDPNDYQQLKQIHMNPNEIWKPDIVLINTAYQDNLINIFTESEVLVNSTGDVTWITMGLLRSKCPIWAYDYPFTIRPVNCRLTFCSLIYQSHEVNITTPGNEFYLAGPWFVNPRLQFINITGERYEKYYDSYGTYSFESLTVQLKRRDNALPMIIRVPTLAAILLTLCMWFLPINWPVRIHLALMAILIQLFLILYIGLQLGVNAIGLARPVSYLRDDLFLTCLALTTTLVFRRLLALADWLPPVPYFLSSLLSGPIAKLLCFGINSNDYVKKPSMIANQSKSMTNPFGSRTISPKRLVSGGSSSHLGDQVSLVDDDNGNSMGRQDASSGLGSGAGSTSLDIPCDAMANSLDQVVYLSGGQYEWMQIIIFCDRVMFVFYALFMIPRLT</sequence>
<dbReference type="GO" id="GO:0016020">
    <property type="term" value="C:membrane"/>
    <property type="evidence" value="ECO:0007669"/>
    <property type="project" value="UniProtKB-SubCell"/>
</dbReference>
<keyword evidence="2 5" id="KW-0812">Transmembrane</keyword>
<keyword evidence="3 5" id="KW-1133">Transmembrane helix</keyword>
<dbReference type="InterPro" id="IPR036719">
    <property type="entry name" value="Neuro-gated_channel_TM_sf"/>
</dbReference>
<comment type="subcellular location">
    <subcellularLocation>
        <location evidence="1">Membrane</location>
    </subcellularLocation>
</comment>
<dbReference type="EMBL" id="GGYP01001703">
    <property type="protein sequence ID" value="MDE46474.1"/>
    <property type="molecule type" value="Transcribed_RNA"/>
</dbReference>
<evidence type="ECO:0000256" key="4">
    <source>
        <dbReference type="ARBA" id="ARBA00023136"/>
    </source>
</evidence>
<name>A0A6G1S7I9_9ACAR</name>
<feature type="domain" description="Neurotransmitter-gated ion-channel ligand-binding" evidence="6">
    <location>
        <begin position="64"/>
        <end position="265"/>
    </location>
</feature>
<dbReference type="AlphaFoldDB" id="A0A6G1S7I9"/>
<dbReference type="FunFam" id="2.70.170.10:FF:000028">
    <property type="entry name" value="AcetylCholine Receptor"/>
    <property type="match status" value="1"/>
</dbReference>
<accession>A0A6G1S7I9</accession>
<dbReference type="PANTHER" id="PTHR18945">
    <property type="entry name" value="NEUROTRANSMITTER GATED ION CHANNEL"/>
    <property type="match status" value="1"/>
</dbReference>
<dbReference type="InterPro" id="IPR036734">
    <property type="entry name" value="Neur_chan_lig-bd_sf"/>
</dbReference>
<dbReference type="SUPFAM" id="SSF63712">
    <property type="entry name" value="Nicotinic receptor ligand binding domain-like"/>
    <property type="match status" value="1"/>
</dbReference>
<feature type="transmembrane region" description="Helical" evidence="5">
    <location>
        <begin position="338"/>
        <end position="355"/>
    </location>
</feature>
<feature type="transmembrane region" description="Helical" evidence="5">
    <location>
        <begin position="299"/>
        <end position="318"/>
    </location>
</feature>
<dbReference type="Pfam" id="PF02931">
    <property type="entry name" value="Neur_chan_LBD"/>
    <property type="match status" value="1"/>
</dbReference>
<dbReference type="GO" id="GO:0004888">
    <property type="term" value="F:transmembrane signaling receptor activity"/>
    <property type="evidence" value="ECO:0007669"/>
    <property type="project" value="InterPro"/>
</dbReference>
<dbReference type="GO" id="GO:0005230">
    <property type="term" value="F:extracellular ligand-gated monoatomic ion channel activity"/>
    <property type="evidence" value="ECO:0007669"/>
    <property type="project" value="InterPro"/>
</dbReference>
<feature type="transmembrane region" description="Helical" evidence="5">
    <location>
        <begin position="483"/>
        <end position="503"/>
    </location>
</feature>
<keyword evidence="7" id="KW-0675">Receptor</keyword>
<dbReference type="CDD" id="cd18989">
    <property type="entry name" value="LGIC_ECD_cation"/>
    <property type="match status" value="1"/>
</dbReference>
<gene>
    <name evidence="7" type="primary">CHRNA7</name>
    <name evidence="7" type="ORF">g.19877</name>
</gene>
<evidence type="ECO:0000256" key="1">
    <source>
        <dbReference type="ARBA" id="ARBA00004370"/>
    </source>
</evidence>
<feature type="transmembrane region" description="Helical" evidence="5">
    <location>
        <begin position="272"/>
        <end position="292"/>
    </location>
</feature>
<dbReference type="SUPFAM" id="SSF90112">
    <property type="entry name" value="Neurotransmitter-gated ion-channel transmembrane pore"/>
    <property type="match status" value="1"/>
</dbReference>